<evidence type="ECO:0000256" key="1">
    <source>
        <dbReference type="SAM" id="MobiDB-lite"/>
    </source>
</evidence>
<dbReference type="Proteomes" id="UP000268285">
    <property type="component" value="Unassembled WGS sequence"/>
</dbReference>
<feature type="compositionally biased region" description="Basic residues" evidence="1">
    <location>
        <begin position="42"/>
        <end position="60"/>
    </location>
</feature>
<accession>A0A498QS80</accession>
<dbReference type="AlphaFoldDB" id="A0A498QS80"/>
<feature type="region of interest" description="Disordered" evidence="1">
    <location>
        <begin position="1"/>
        <end position="29"/>
    </location>
</feature>
<keyword evidence="3" id="KW-1185">Reference proteome</keyword>
<evidence type="ECO:0000313" key="3">
    <source>
        <dbReference type="Proteomes" id="UP000268285"/>
    </source>
</evidence>
<evidence type="ECO:0000313" key="2">
    <source>
        <dbReference type="EMBL" id="VBA50984.1"/>
    </source>
</evidence>
<organism evidence="2 3">
    <name type="scientific">Mycobacterium pseudokansasii</name>
    <dbReference type="NCBI Taxonomy" id="2341080"/>
    <lineage>
        <taxon>Bacteria</taxon>
        <taxon>Bacillati</taxon>
        <taxon>Actinomycetota</taxon>
        <taxon>Actinomycetes</taxon>
        <taxon>Mycobacteriales</taxon>
        <taxon>Mycobacteriaceae</taxon>
        <taxon>Mycobacterium</taxon>
    </lineage>
</organism>
<feature type="region of interest" description="Disordered" evidence="1">
    <location>
        <begin position="42"/>
        <end position="70"/>
    </location>
</feature>
<protein>
    <submittedName>
        <fullName evidence="2">Uncharacterized protein</fullName>
    </submittedName>
</protein>
<proteinExistence type="predicted"/>
<sequence length="99" mass="10390">MIPPFQPPSAGSHGTATPTSGSDRNIGIDECGVPVHRLGRVTRSHKGQPARGQRRTHVRSRIPPPVHSCQRGQPAAAALAASVAAYEPELVAKVLTNIS</sequence>
<feature type="compositionally biased region" description="Polar residues" evidence="1">
    <location>
        <begin position="12"/>
        <end position="23"/>
    </location>
</feature>
<dbReference type="EMBL" id="UPHU01000001">
    <property type="protein sequence ID" value="VBA50984.1"/>
    <property type="molecule type" value="Genomic_DNA"/>
</dbReference>
<gene>
    <name evidence="2" type="ORF">LAUMK142_02891</name>
</gene>
<reference evidence="2 3" key="1">
    <citation type="submission" date="2018-09" db="EMBL/GenBank/DDBJ databases">
        <authorList>
            <person name="Tagini F."/>
        </authorList>
    </citation>
    <scope>NUCLEOTIDE SEQUENCE [LARGE SCALE GENOMIC DNA]</scope>
    <source>
        <strain evidence="2 3">MK142</strain>
    </source>
</reference>
<name>A0A498QS80_9MYCO</name>